<gene>
    <name evidence="24" type="primary">CLASP2</name>
</gene>
<feature type="compositionally biased region" description="Low complexity" evidence="21">
    <location>
        <begin position="887"/>
        <end position="901"/>
    </location>
</feature>
<feature type="compositionally biased region" description="Polar residues" evidence="21">
    <location>
        <begin position="700"/>
        <end position="714"/>
    </location>
</feature>
<feature type="region of interest" description="Disordered" evidence="21">
    <location>
        <begin position="1212"/>
        <end position="1256"/>
    </location>
</feature>
<dbReference type="InterPro" id="IPR024395">
    <property type="entry name" value="CLASP_N_dom"/>
</dbReference>
<feature type="domain" description="TOG" evidence="22">
    <location>
        <begin position="318"/>
        <end position="551"/>
    </location>
</feature>
<feature type="region of interest" description="Disordered" evidence="21">
    <location>
        <begin position="643"/>
        <end position="719"/>
    </location>
</feature>
<organism evidence="23 24">
    <name type="scientific">Camelus ferus</name>
    <name type="common">Wild bactrian camel</name>
    <name type="synonym">Camelus bactrianus ferus</name>
    <dbReference type="NCBI Taxonomy" id="419612"/>
    <lineage>
        <taxon>Eukaryota</taxon>
        <taxon>Metazoa</taxon>
        <taxon>Chordata</taxon>
        <taxon>Craniata</taxon>
        <taxon>Vertebrata</taxon>
        <taxon>Euteleostomi</taxon>
        <taxon>Mammalia</taxon>
        <taxon>Eutheria</taxon>
        <taxon>Laurasiatheria</taxon>
        <taxon>Artiodactyla</taxon>
        <taxon>Tylopoda</taxon>
        <taxon>Camelidae</taxon>
        <taxon>Camelus</taxon>
    </lineage>
</organism>
<reference evidence="24" key="1">
    <citation type="submission" date="2025-08" db="UniProtKB">
        <authorList>
            <consortium name="RefSeq"/>
        </authorList>
    </citation>
    <scope>IDENTIFICATION</scope>
    <source>
        <tissue evidence="24">Ear skin</tissue>
    </source>
</reference>
<evidence type="ECO:0000256" key="19">
    <source>
        <dbReference type="ARBA" id="ARBA00083433"/>
    </source>
</evidence>
<keyword evidence="7" id="KW-0963">Cytoplasm</keyword>
<feature type="compositionally biased region" description="Polar residues" evidence="21">
    <location>
        <begin position="684"/>
        <end position="693"/>
    </location>
</feature>
<dbReference type="FunFam" id="1.25.10.10:FF:000031">
    <property type="entry name" value="CLIP-associating protein 1 isoform 2"/>
    <property type="match status" value="1"/>
</dbReference>
<keyword evidence="15" id="KW-0131">Cell cycle</keyword>
<feature type="compositionally biased region" description="Low complexity" evidence="21">
    <location>
        <begin position="550"/>
        <end position="568"/>
    </location>
</feature>
<dbReference type="GO" id="GO:0090307">
    <property type="term" value="P:mitotic spindle assembly"/>
    <property type="evidence" value="ECO:0007669"/>
    <property type="project" value="TreeGrafter"/>
</dbReference>
<keyword evidence="11" id="KW-0498">Mitosis</keyword>
<dbReference type="GO" id="GO:0005881">
    <property type="term" value="C:cytoplasmic microtubule"/>
    <property type="evidence" value="ECO:0007669"/>
    <property type="project" value="TreeGrafter"/>
</dbReference>
<dbReference type="GO" id="GO:0072686">
    <property type="term" value="C:mitotic spindle"/>
    <property type="evidence" value="ECO:0007669"/>
    <property type="project" value="TreeGrafter"/>
</dbReference>
<dbReference type="GO" id="GO:0005876">
    <property type="term" value="C:spindle microtubule"/>
    <property type="evidence" value="ECO:0007669"/>
    <property type="project" value="TreeGrafter"/>
</dbReference>
<evidence type="ECO:0000256" key="3">
    <source>
        <dbReference type="ARBA" id="ARBA00004601"/>
    </source>
</evidence>
<evidence type="ECO:0000313" key="23">
    <source>
        <dbReference type="Proteomes" id="UP000694856"/>
    </source>
</evidence>
<feature type="region of interest" description="Disordered" evidence="21">
    <location>
        <begin position="1138"/>
        <end position="1188"/>
    </location>
</feature>
<dbReference type="InterPro" id="IPR057546">
    <property type="entry name" value="HEAT_GCN1"/>
</dbReference>
<dbReference type="Gene3D" id="1.25.10.10">
    <property type="entry name" value="Leucine-rich Repeat Variant"/>
    <property type="match status" value="4"/>
</dbReference>
<accession>A0A8B8RD71</accession>
<dbReference type="SMART" id="SM01349">
    <property type="entry name" value="TOG"/>
    <property type="match status" value="4"/>
</dbReference>
<feature type="compositionally biased region" description="Polar residues" evidence="21">
    <location>
        <begin position="1161"/>
        <end position="1182"/>
    </location>
</feature>
<dbReference type="Pfam" id="PF21040">
    <property type="entry name" value="CEP104-like_TOG"/>
    <property type="match status" value="1"/>
</dbReference>
<dbReference type="FunFam" id="1.25.10.10:FF:000005">
    <property type="entry name" value="CLIP-associating protein 1 isoform 2"/>
    <property type="match status" value="1"/>
</dbReference>
<dbReference type="InterPro" id="IPR016024">
    <property type="entry name" value="ARM-type_fold"/>
</dbReference>
<dbReference type="GO" id="GO:0005813">
    <property type="term" value="C:centrosome"/>
    <property type="evidence" value="ECO:0007669"/>
    <property type="project" value="UniProtKB-SubCell"/>
</dbReference>
<evidence type="ECO:0000256" key="11">
    <source>
        <dbReference type="ARBA" id="ARBA00022776"/>
    </source>
</evidence>
<evidence type="ECO:0000256" key="15">
    <source>
        <dbReference type="ARBA" id="ARBA00023306"/>
    </source>
</evidence>
<keyword evidence="6" id="KW-0158">Chromosome</keyword>
<evidence type="ECO:0000256" key="8">
    <source>
        <dbReference type="ARBA" id="ARBA00022618"/>
    </source>
</evidence>
<dbReference type="InterPro" id="IPR048491">
    <property type="entry name" value="XMAP215_CLASP_TOG"/>
</dbReference>
<feature type="region of interest" description="Disordered" evidence="21">
    <location>
        <begin position="872"/>
        <end position="905"/>
    </location>
</feature>
<dbReference type="FunFam" id="1.25.10.10:FF:000001">
    <property type="entry name" value="CLIP-associating protein 1 isoform 2"/>
    <property type="match status" value="1"/>
</dbReference>
<evidence type="ECO:0000256" key="9">
    <source>
        <dbReference type="ARBA" id="ARBA00022701"/>
    </source>
</evidence>
<dbReference type="Pfam" id="PF23271">
    <property type="entry name" value="HEAT_GCN1"/>
    <property type="match status" value="1"/>
</dbReference>
<comment type="subcellular location">
    <subcellularLocation>
        <location evidence="4">Chromosome</location>
        <location evidence="4">Centromere</location>
        <location evidence="4">Kinetochore</location>
    </subcellularLocation>
    <subcellularLocation>
        <location evidence="2">Cytoplasm</location>
        <location evidence="2">Cytoskeleton</location>
        <location evidence="2">Microtubule organizing center</location>
        <location evidence="2">Centrosome</location>
    </subcellularLocation>
    <subcellularLocation>
        <location evidence="1">Cytoplasm</location>
        <location evidence="1">Cytoskeleton</location>
        <location evidence="1">Spindle</location>
    </subcellularLocation>
    <subcellularLocation>
        <location evidence="3">Golgi apparatus</location>
        <location evidence="3">trans-Golgi network</location>
    </subcellularLocation>
</comment>
<evidence type="ECO:0000256" key="20">
    <source>
        <dbReference type="PROSITE-ProRule" id="PRU00103"/>
    </source>
</evidence>
<feature type="region of interest" description="Disordered" evidence="21">
    <location>
        <begin position="744"/>
        <end position="809"/>
    </location>
</feature>
<dbReference type="GO" id="GO:0030010">
    <property type="term" value="P:establishment of cell polarity"/>
    <property type="evidence" value="ECO:0007669"/>
    <property type="project" value="UniProtKB-ARBA"/>
</dbReference>
<dbReference type="Pfam" id="PF12348">
    <property type="entry name" value="CLASP_N"/>
    <property type="match status" value="1"/>
</dbReference>
<dbReference type="GO" id="GO:0051301">
    <property type="term" value="P:cell division"/>
    <property type="evidence" value="ECO:0007669"/>
    <property type="project" value="UniProtKB-KW"/>
</dbReference>
<evidence type="ECO:0000259" key="22">
    <source>
        <dbReference type="SMART" id="SM01349"/>
    </source>
</evidence>
<keyword evidence="13" id="KW-0333">Golgi apparatus</keyword>
<evidence type="ECO:0000256" key="18">
    <source>
        <dbReference type="ARBA" id="ARBA00071710"/>
    </source>
</evidence>
<protein>
    <recommendedName>
        <fullName evidence="18">CLIP-associating protein 1</fullName>
    </recommendedName>
    <alternativeName>
        <fullName evidence="19">Cytoplasmic linker-associated protein 1</fullName>
    </alternativeName>
</protein>
<dbReference type="InterPro" id="IPR011989">
    <property type="entry name" value="ARM-like"/>
</dbReference>
<proteinExistence type="inferred from homology"/>
<evidence type="ECO:0000256" key="5">
    <source>
        <dbReference type="ARBA" id="ARBA00009549"/>
    </source>
</evidence>
<keyword evidence="9" id="KW-0493">Microtubule</keyword>
<evidence type="ECO:0000256" key="1">
    <source>
        <dbReference type="ARBA" id="ARBA00004186"/>
    </source>
</evidence>
<dbReference type="GO" id="GO:0045180">
    <property type="term" value="C:basal cortex"/>
    <property type="evidence" value="ECO:0007669"/>
    <property type="project" value="TreeGrafter"/>
</dbReference>
<keyword evidence="14" id="KW-0206">Cytoskeleton</keyword>
<dbReference type="Proteomes" id="UP000694856">
    <property type="component" value="Chromosome 17"/>
</dbReference>
<keyword evidence="10" id="KW-0677">Repeat</keyword>
<keyword evidence="12" id="KW-0995">Kinetochore</keyword>
<feature type="compositionally biased region" description="Basic and acidic residues" evidence="21">
    <location>
        <begin position="1215"/>
        <end position="1232"/>
    </location>
</feature>
<dbReference type="Pfam" id="PF21041">
    <property type="entry name" value="XMAP215_CLASP_TOG"/>
    <property type="match status" value="1"/>
</dbReference>
<feature type="domain" description="TOG" evidence="22">
    <location>
        <begin position="2"/>
        <end position="232"/>
    </location>
</feature>
<dbReference type="PANTHER" id="PTHR21567:SF30">
    <property type="entry name" value="CLIP-ASSOCIATING PROTEIN 2"/>
    <property type="match status" value="1"/>
</dbReference>
<feature type="region of interest" description="Disordered" evidence="21">
    <location>
        <begin position="245"/>
        <end position="296"/>
    </location>
</feature>
<feature type="compositionally biased region" description="Basic and acidic residues" evidence="21">
    <location>
        <begin position="645"/>
        <end position="659"/>
    </location>
</feature>
<dbReference type="InterPro" id="IPR021133">
    <property type="entry name" value="HEAT_type_2"/>
</dbReference>
<comment type="similarity">
    <text evidence="5">Belongs to the CLASP family.</text>
</comment>
<dbReference type="RefSeq" id="XP_032315195.1">
    <property type="nucleotide sequence ID" value="XM_032459304.1"/>
</dbReference>
<dbReference type="GeneID" id="102513112"/>
<dbReference type="SUPFAM" id="SSF48371">
    <property type="entry name" value="ARM repeat"/>
    <property type="match status" value="2"/>
</dbReference>
<feature type="repeat" description="HEAT" evidence="20">
    <location>
        <begin position="168"/>
        <end position="206"/>
    </location>
</feature>
<evidence type="ECO:0000256" key="21">
    <source>
        <dbReference type="SAM" id="MobiDB-lite"/>
    </source>
</evidence>
<feature type="domain" description="TOG" evidence="22">
    <location>
        <begin position="907"/>
        <end position="1145"/>
    </location>
</feature>
<feature type="domain" description="TOG" evidence="22">
    <location>
        <begin position="1311"/>
        <end position="1547"/>
    </location>
</feature>
<feature type="compositionally biased region" description="Polar residues" evidence="21">
    <location>
        <begin position="1140"/>
        <end position="1152"/>
    </location>
</feature>
<evidence type="ECO:0000256" key="17">
    <source>
        <dbReference type="ARBA" id="ARBA00055763"/>
    </source>
</evidence>
<name>A0A8B8RD71_CAMFR</name>
<keyword evidence="23" id="KW-1185">Reference proteome</keyword>
<evidence type="ECO:0000256" key="16">
    <source>
        <dbReference type="ARBA" id="ARBA00023328"/>
    </source>
</evidence>
<dbReference type="GO" id="GO:0000776">
    <property type="term" value="C:kinetochore"/>
    <property type="evidence" value="ECO:0007669"/>
    <property type="project" value="UniProtKB-KW"/>
</dbReference>
<evidence type="ECO:0000256" key="4">
    <source>
        <dbReference type="ARBA" id="ARBA00004629"/>
    </source>
</evidence>
<feature type="compositionally biased region" description="Basic and acidic residues" evidence="21">
    <location>
        <begin position="872"/>
        <end position="883"/>
    </location>
</feature>
<dbReference type="PANTHER" id="PTHR21567">
    <property type="entry name" value="CLASP"/>
    <property type="match status" value="1"/>
</dbReference>
<dbReference type="FunFam" id="1.25.10.10:FF:000006">
    <property type="entry name" value="CLIP-associating protein 1 isoform 2"/>
    <property type="match status" value="1"/>
</dbReference>
<dbReference type="GO" id="GO:0005794">
    <property type="term" value="C:Golgi apparatus"/>
    <property type="evidence" value="ECO:0007669"/>
    <property type="project" value="UniProtKB-SubCell"/>
</dbReference>
<dbReference type="GO" id="GO:0007026">
    <property type="term" value="P:negative regulation of microtubule depolymerization"/>
    <property type="evidence" value="ECO:0007669"/>
    <property type="project" value="UniProtKB-ARBA"/>
</dbReference>
<evidence type="ECO:0000313" key="24">
    <source>
        <dbReference type="RefSeq" id="XP_032315195.1"/>
    </source>
</evidence>
<feature type="region of interest" description="Disordered" evidence="21">
    <location>
        <begin position="548"/>
        <end position="602"/>
    </location>
</feature>
<evidence type="ECO:0000256" key="6">
    <source>
        <dbReference type="ARBA" id="ARBA00022454"/>
    </source>
</evidence>
<dbReference type="CTD" id="23122"/>
<feature type="compositionally biased region" description="Gly residues" evidence="21">
    <location>
        <begin position="280"/>
        <end position="296"/>
    </location>
</feature>
<dbReference type="GO" id="GO:0008017">
    <property type="term" value="F:microtubule binding"/>
    <property type="evidence" value="ECO:0007669"/>
    <property type="project" value="UniProtKB-ARBA"/>
</dbReference>
<evidence type="ECO:0000256" key="10">
    <source>
        <dbReference type="ARBA" id="ARBA00022737"/>
    </source>
</evidence>
<keyword evidence="8" id="KW-0132">Cell division</keyword>
<keyword evidence="16" id="KW-0137">Centromere</keyword>
<dbReference type="InterPro" id="IPR034085">
    <property type="entry name" value="TOG"/>
</dbReference>
<evidence type="ECO:0000256" key="7">
    <source>
        <dbReference type="ARBA" id="ARBA00022490"/>
    </source>
</evidence>
<evidence type="ECO:0000256" key="2">
    <source>
        <dbReference type="ARBA" id="ARBA00004300"/>
    </source>
</evidence>
<comment type="function">
    <text evidence="17">Microtubule plus-end tracking protein that promotes the stabilization of dynamic microtubules. Involved in the nucleation of noncentrosomal microtubules originating from the trans-Golgi network (TGN). Required for the polarization of the cytoplasmic microtubule arrays in migrating cells towards the leading edge of the cell. May act at the cell cortex to enhance the frequency of rescue of depolymerizing microtubules by attaching their plus-ends to cortical platforms composed of ERC1 and PHLDB2. This cortical microtubule stabilizing activity is regulated at least in part by phosphatidylinositol 3-kinase signaling. Also performs a similar stabilizing function at the kinetochore which is essential for the bipolar alignment of chromosomes on the mitotic spindle.</text>
</comment>
<evidence type="ECO:0000256" key="14">
    <source>
        <dbReference type="ARBA" id="ARBA00023212"/>
    </source>
</evidence>
<dbReference type="GO" id="GO:0040001">
    <property type="term" value="P:establishment of mitotic spindle localization"/>
    <property type="evidence" value="ECO:0007669"/>
    <property type="project" value="TreeGrafter"/>
</dbReference>
<feature type="compositionally biased region" description="Low complexity" evidence="21">
    <location>
        <begin position="578"/>
        <end position="599"/>
    </location>
</feature>
<sequence length="1554" mass="169668">MEPRSMESFSAQVQQKDVGGRLQVGQELLLYLSTPGAIPDLEDDMGRLGKTVDALTGWVGSSNYRVSLMGLEILSAFVDRLSTRFKSYVAMVIVALIDRMGDAKDKVRDETQTLILKLMDQVAPPMYIWEQLASGFKHKNFRSREGVCLCLIETLNIFGAQPLVLSKLVPHLCILFGDSNSQVRDAAILAIVEIYRHVGEKVRVDLCKRGIPPARLEMILAKFDEVQSSGGMILSVCKDKSFDDEESVDGNRPSSAASAFKVPAPKTSGNPVNSARKPGSAGGPKVGAGASKEGGAGAVDEDDFIKAFTDVPSVQIYSSRELEETLNKIREILSDDKHDWDQRANALKKIRSLLVAGAAQYDCFFQHLRLLDGALKLSAKDLRSQVVREACITVAHLSTVLGNKFDHGAEAIVPTLFNLVPNSAKVMATSGCAAIRFIIRHTHVPRLIPLITSNCTSKSVPVRRRSFEFLDLLLQEWQTHSLERHAAVLVETIKKGIHDADAEARVEARKTYMGLRNHFPGEAETLYNSLEPSYQKSLQTYLKSSGSVASLPQSDRSSSSSQESLNRPFSSKWSTANPSAVAGRVSAGSSKASSLPGSLQRSRSDIDVNAAAGAKAHHAAGQAVRSGRLGAGALNAGSYASLEDTSDKMDGTASEDGRVRAKLSAPLAGMGNAKTDSRGRSRTKMVSQSQRSSSPDKNEGSQSANTIGAGSRSGSPGRVLTTTALSTVSSGVQRVLVNLASAQKRSKIPRSQGCSREASPSRLSVARSSRIPRPSVSQGCSREASRESSRDTSPVRSFQPLASRHHSRSTGALYAPDVYGASGPGYGISQSSRLSSSVSAMRVLNTGSDVEEAVADALLLGDIRTKKKPARRRYESYGMHSDDDANSDASSACSERSYSSRNGSIPTYMRQTEDVAEVLNRCASSNWSERKEGLLGLQNLLKNQRTLSRVELKRLCEIFTRMFADPHGKRVFSMFLETLVDFIQVHKDDLQDWLFVLLTQLLKKMGADLLGSVQAKVQKALDVTRESFPNDLQFNILMRFTVDQTQTPSLKVKVAILKYIETLAKQMDPGDFVNSSETRLAVSRVITWTTEPKSSDVRKAAQSVLISLFELNTPEFTMLLGALPKTFQDGATKLLHNHLRNTGNGTQGSMGSPLTRPTPRSPANWSSPLTSPTNTSQSTLSPSAFDYDTENMNSEDIYSSLRGVTEAIQNFSFRSQEDMNEPLKRDSKKDDGDSMCGGPGMSDPRAGGDATDPSQTALDNKASLLHSMPAHSSPRSRDYNPYNYSDSISPFNKSALKEAMFDDDADQFPDDLSLDHSDLVAELLKELSNHNERVEERKIALYELMKLTQEESFSVWDEHFKTILLLLLETLGDKEPTIRALALKVLREILRHQPARFKNYAELTVMKTLEAHKDPHKEVVRSAEEAASVLATSISPEQCIKVLCPIIQTADYPINLAAIKMQTKVIERVSKETLNLLLPEIMPGLIQGYDNSESSVRKACVFCLVAIHAVIGDELKPHLSQLTGSKMKLLNLYIKRAQTGSGGADPTTDVSGQS</sequence>
<evidence type="ECO:0000256" key="12">
    <source>
        <dbReference type="ARBA" id="ARBA00022838"/>
    </source>
</evidence>
<dbReference type="PROSITE" id="PS50077">
    <property type="entry name" value="HEAT_REPEAT"/>
    <property type="match status" value="1"/>
</dbReference>
<evidence type="ECO:0000256" key="13">
    <source>
        <dbReference type="ARBA" id="ARBA00023034"/>
    </source>
</evidence>